<dbReference type="Pfam" id="PF25917">
    <property type="entry name" value="BSH_RND"/>
    <property type="match status" value="1"/>
</dbReference>
<evidence type="ECO:0000259" key="5">
    <source>
        <dbReference type="Pfam" id="PF25917"/>
    </source>
</evidence>
<evidence type="ECO:0000256" key="4">
    <source>
        <dbReference type="SAM" id="SignalP"/>
    </source>
</evidence>
<dbReference type="PANTHER" id="PTHR30469:SF15">
    <property type="entry name" value="HLYD FAMILY OF SECRETION PROTEINS"/>
    <property type="match status" value="1"/>
</dbReference>
<evidence type="ECO:0000313" key="6">
    <source>
        <dbReference type="EMBL" id="QEG21104.1"/>
    </source>
</evidence>
<dbReference type="STRING" id="980251.GCA_001642875_01983"/>
<dbReference type="AlphaFoldDB" id="A0A5B9P4D7"/>
<dbReference type="Gene3D" id="2.40.50.100">
    <property type="match status" value="2"/>
</dbReference>
<accession>A0A5B9P4D7</accession>
<dbReference type="SUPFAM" id="SSF111369">
    <property type="entry name" value="HlyD-like secretion proteins"/>
    <property type="match status" value="2"/>
</dbReference>
<dbReference type="KEGG" id="mff:MFFC18_09570"/>
<feature type="domain" description="Multidrug resistance protein MdtA-like barrel-sandwich hybrid" evidence="5">
    <location>
        <begin position="69"/>
        <end position="237"/>
    </location>
</feature>
<dbReference type="PANTHER" id="PTHR30469">
    <property type="entry name" value="MULTIDRUG RESISTANCE PROTEIN MDTA"/>
    <property type="match status" value="1"/>
</dbReference>
<organism evidence="6 7">
    <name type="scientific">Mariniblastus fucicola</name>
    <dbReference type="NCBI Taxonomy" id="980251"/>
    <lineage>
        <taxon>Bacteria</taxon>
        <taxon>Pseudomonadati</taxon>
        <taxon>Planctomycetota</taxon>
        <taxon>Planctomycetia</taxon>
        <taxon>Pirellulales</taxon>
        <taxon>Pirellulaceae</taxon>
        <taxon>Mariniblastus</taxon>
    </lineage>
</organism>
<evidence type="ECO:0000313" key="7">
    <source>
        <dbReference type="Proteomes" id="UP000322214"/>
    </source>
</evidence>
<comment type="similarity">
    <text evidence="1">Belongs to the membrane fusion protein (MFP) (TC 8.A.1) family.</text>
</comment>
<name>A0A5B9P4D7_9BACT</name>
<sequence precursor="true">MRAFLATCFALTIALSNSTAQESPSVQLFEEQQTTANDQADPSASAESESATQDKIKIDAAQLQLIVNVEVAARDAGIVESINITEGNLVKTGDAIATLDRESAMASANVAASELDIAKEENENDIDLRYAKVSKDVSGKVYQRSVNAANQFAKSVSKTELERLKLEYERARLSGEQAERSAVVNELTVELKKSQMELAEVQLRNREIRSPTSGMVVQVYQQVGEWVQPGEPIARVIDLSKLRVSCRCYLEDASPESIAERATFTHRGRQYPAVVVFTSPEIDPDVQDFIVWAEVENATGELKPGMRGSIELQRRD</sequence>
<dbReference type="OrthoDB" id="259511at2"/>
<keyword evidence="2" id="KW-0175">Coiled coil</keyword>
<reference evidence="6 7" key="1">
    <citation type="submission" date="2019-08" db="EMBL/GenBank/DDBJ databases">
        <title>Deep-cultivation of Planctomycetes and their phenomic and genomic characterization uncovers novel biology.</title>
        <authorList>
            <person name="Wiegand S."/>
            <person name="Jogler M."/>
            <person name="Boedeker C."/>
            <person name="Pinto D."/>
            <person name="Vollmers J."/>
            <person name="Rivas-Marin E."/>
            <person name="Kohn T."/>
            <person name="Peeters S.H."/>
            <person name="Heuer A."/>
            <person name="Rast P."/>
            <person name="Oberbeckmann S."/>
            <person name="Bunk B."/>
            <person name="Jeske O."/>
            <person name="Meyerdierks A."/>
            <person name="Storesund J.E."/>
            <person name="Kallscheuer N."/>
            <person name="Luecker S."/>
            <person name="Lage O.M."/>
            <person name="Pohl T."/>
            <person name="Merkel B.J."/>
            <person name="Hornburger P."/>
            <person name="Mueller R.-W."/>
            <person name="Bruemmer F."/>
            <person name="Labrenz M."/>
            <person name="Spormann A.M."/>
            <person name="Op den Camp H."/>
            <person name="Overmann J."/>
            <person name="Amann R."/>
            <person name="Jetten M.S.M."/>
            <person name="Mascher T."/>
            <person name="Medema M.H."/>
            <person name="Devos D.P."/>
            <person name="Kaster A.-K."/>
            <person name="Ovreas L."/>
            <person name="Rohde M."/>
            <person name="Galperin M.Y."/>
            <person name="Jogler C."/>
        </authorList>
    </citation>
    <scope>NUCLEOTIDE SEQUENCE [LARGE SCALE GENOMIC DNA]</scope>
    <source>
        <strain evidence="6 7">FC18</strain>
    </source>
</reference>
<feature type="region of interest" description="Disordered" evidence="3">
    <location>
        <begin position="24"/>
        <end position="52"/>
    </location>
</feature>
<dbReference type="GO" id="GO:1990281">
    <property type="term" value="C:efflux pump complex"/>
    <property type="evidence" value="ECO:0007669"/>
    <property type="project" value="TreeGrafter"/>
</dbReference>
<proteinExistence type="inferred from homology"/>
<feature type="compositionally biased region" description="Polar residues" evidence="3">
    <location>
        <begin position="24"/>
        <end position="42"/>
    </location>
</feature>
<dbReference type="NCBIfam" id="TIGR01730">
    <property type="entry name" value="RND_mfp"/>
    <property type="match status" value="1"/>
</dbReference>
<dbReference type="InterPro" id="IPR006143">
    <property type="entry name" value="RND_pump_MFP"/>
</dbReference>
<feature type="chain" id="PRO_5023071561" evidence="4">
    <location>
        <begin position="21"/>
        <end position="316"/>
    </location>
</feature>
<dbReference type="Proteomes" id="UP000322214">
    <property type="component" value="Chromosome"/>
</dbReference>
<dbReference type="InterPro" id="IPR058625">
    <property type="entry name" value="MdtA-like_BSH"/>
</dbReference>
<feature type="coiled-coil region" evidence="2">
    <location>
        <begin position="161"/>
        <end position="204"/>
    </location>
</feature>
<evidence type="ECO:0000256" key="2">
    <source>
        <dbReference type="SAM" id="Coils"/>
    </source>
</evidence>
<protein>
    <submittedName>
        <fullName evidence="6">Putative multidrug resistance protein EmrK</fullName>
    </submittedName>
</protein>
<dbReference type="GO" id="GO:0015562">
    <property type="term" value="F:efflux transmembrane transporter activity"/>
    <property type="evidence" value="ECO:0007669"/>
    <property type="project" value="TreeGrafter"/>
</dbReference>
<dbReference type="EMBL" id="CP042912">
    <property type="protein sequence ID" value="QEG21104.1"/>
    <property type="molecule type" value="Genomic_DNA"/>
</dbReference>
<feature type="signal peptide" evidence="4">
    <location>
        <begin position="1"/>
        <end position="20"/>
    </location>
</feature>
<evidence type="ECO:0000256" key="1">
    <source>
        <dbReference type="ARBA" id="ARBA00009477"/>
    </source>
</evidence>
<evidence type="ECO:0000256" key="3">
    <source>
        <dbReference type="SAM" id="MobiDB-lite"/>
    </source>
</evidence>
<keyword evidence="4" id="KW-0732">Signal</keyword>
<dbReference type="Gene3D" id="2.40.30.170">
    <property type="match status" value="1"/>
</dbReference>
<gene>
    <name evidence="6" type="primary">emrK</name>
    <name evidence="6" type="ORF">MFFC18_09570</name>
</gene>
<dbReference type="RefSeq" id="WP_075081873.1">
    <property type="nucleotide sequence ID" value="NZ_CP042912.1"/>
</dbReference>
<keyword evidence="7" id="KW-1185">Reference proteome</keyword>